<dbReference type="PIRSF" id="PIRSF003107">
    <property type="entry name" value="PhoU"/>
    <property type="match status" value="1"/>
</dbReference>
<comment type="function">
    <text evidence="7 8">Plays a role in the regulation of phosphate uptake.</text>
</comment>
<evidence type="ECO:0000256" key="3">
    <source>
        <dbReference type="ARBA" id="ARBA00011738"/>
    </source>
</evidence>
<gene>
    <name evidence="10" type="ORF">EC9_02740</name>
</gene>
<dbReference type="GO" id="GO:0030643">
    <property type="term" value="P:intracellular phosphate ion homeostasis"/>
    <property type="evidence" value="ECO:0007669"/>
    <property type="project" value="InterPro"/>
</dbReference>
<evidence type="ECO:0000313" key="11">
    <source>
        <dbReference type="Proteomes" id="UP000319557"/>
    </source>
</evidence>
<evidence type="ECO:0000256" key="2">
    <source>
        <dbReference type="ARBA" id="ARBA00008107"/>
    </source>
</evidence>
<dbReference type="InterPro" id="IPR038078">
    <property type="entry name" value="PhoU-like_sf"/>
</dbReference>
<dbReference type="NCBIfam" id="TIGR02135">
    <property type="entry name" value="phoU_full"/>
    <property type="match status" value="1"/>
</dbReference>
<dbReference type="RefSeq" id="WP_246105904.1">
    <property type="nucleotide sequence ID" value="NZ_CP036261.1"/>
</dbReference>
<comment type="subcellular location">
    <subcellularLocation>
        <location evidence="1 8">Cytoplasm</location>
    </subcellularLocation>
</comment>
<evidence type="ECO:0000256" key="1">
    <source>
        <dbReference type="ARBA" id="ARBA00004496"/>
    </source>
</evidence>
<dbReference type="FunFam" id="1.20.58.220:FF:000004">
    <property type="entry name" value="Phosphate-specific transport system accessory protein PhoU"/>
    <property type="match status" value="1"/>
</dbReference>
<evidence type="ECO:0000313" key="10">
    <source>
        <dbReference type="EMBL" id="QDS86115.1"/>
    </source>
</evidence>
<dbReference type="AlphaFoldDB" id="A0A517LU14"/>
<keyword evidence="11" id="KW-1185">Reference proteome</keyword>
<dbReference type="EMBL" id="CP036261">
    <property type="protein sequence ID" value="QDS86115.1"/>
    <property type="molecule type" value="Genomic_DNA"/>
</dbReference>
<dbReference type="KEGG" id="ruv:EC9_02740"/>
<proteinExistence type="inferred from homology"/>
<dbReference type="PANTHER" id="PTHR42930:SF3">
    <property type="entry name" value="PHOSPHATE-SPECIFIC TRANSPORT SYSTEM ACCESSORY PROTEIN PHOU"/>
    <property type="match status" value="1"/>
</dbReference>
<dbReference type="Proteomes" id="UP000319557">
    <property type="component" value="Chromosome"/>
</dbReference>
<dbReference type="InterPro" id="IPR028366">
    <property type="entry name" value="PhoU"/>
</dbReference>
<dbReference type="SUPFAM" id="SSF109755">
    <property type="entry name" value="PhoU-like"/>
    <property type="match status" value="1"/>
</dbReference>
<name>A0A517LU14_9BACT</name>
<dbReference type="PANTHER" id="PTHR42930">
    <property type="entry name" value="PHOSPHATE-SPECIFIC TRANSPORT SYSTEM ACCESSORY PROTEIN PHOU"/>
    <property type="match status" value="1"/>
</dbReference>
<dbReference type="GO" id="GO:0005737">
    <property type="term" value="C:cytoplasm"/>
    <property type="evidence" value="ECO:0007669"/>
    <property type="project" value="UniProtKB-SubCell"/>
</dbReference>
<evidence type="ECO:0000256" key="4">
    <source>
        <dbReference type="ARBA" id="ARBA00022448"/>
    </source>
</evidence>
<evidence type="ECO:0000256" key="5">
    <source>
        <dbReference type="ARBA" id="ARBA00022490"/>
    </source>
</evidence>
<protein>
    <recommendedName>
        <fullName evidence="8">Phosphate-specific transport system accessory protein PhoU</fullName>
    </recommendedName>
</protein>
<dbReference type="GO" id="GO:0045936">
    <property type="term" value="P:negative regulation of phosphate metabolic process"/>
    <property type="evidence" value="ECO:0007669"/>
    <property type="project" value="InterPro"/>
</dbReference>
<sequence>MSDELKNELRRSRHLQRSLDRLQSDLLSLFGIVEQMINKSVRSLYQRDINLADEVIKSDEIVDQREVAIEDDCLNLLALHQPVASDLRWTTTVIKVNSDLERMADLACNIAERAKALTHFPLFPIPDDFETMVSEATTMVSRALDSFVETNTSLAFSVMRSDERVDELNRSLIQELREIMKRDPDSVEPALHCFSAARHLERIADLAENISEDVVFLVEGEIIRHKPEEHGRSTPRPDSGS</sequence>
<keyword evidence="5 8" id="KW-0963">Cytoplasm</keyword>
<keyword evidence="4 8" id="KW-0813">Transport</keyword>
<evidence type="ECO:0000256" key="7">
    <source>
        <dbReference type="ARBA" id="ARBA00056181"/>
    </source>
</evidence>
<accession>A0A517LU14</accession>
<keyword evidence="6 8" id="KW-0592">Phosphate transport</keyword>
<dbReference type="InterPro" id="IPR026022">
    <property type="entry name" value="PhoU_dom"/>
</dbReference>
<comment type="similarity">
    <text evidence="2 8">Belongs to the PhoU family.</text>
</comment>
<evidence type="ECO:0000256" key="6">
    <source>
        <dbReference type="ARBA" id="ARBA00022592"/>
    </source>
</evidence>
<evidence type="ECO:0000259" key="9">
    <source>
        <dbReference type="Pfam" id="PF01895"/>
    </source>
</evidence>
<comment type="subunit">
    <text evidence="3 8">Homodimer.</text>
</comment>
<reference evidence="10 11" key="1">
    <citation type="submission" date="2019-02" db="EMBL/GenBank/DDBJ databases">
        <title>Deep-cultivation of Planctomycetes and their phenomic and genomic characterization uncovers novel biology.</title>
        <authorList>
            <person name="Wiegand S."/>
            <person name="Jogler M."/>
            <person name="Boedeker C."/>
            <person name="Pinto D."/>
            <person name="Vollmers J."/>
            <person name="Rivas-Marin E."/>
            <person name="Kohn T."/>
            <person name="Peeters S.H."/>
            <person name="Heuer A."/>
            <person name="Rast P."/>
            <person name="Oberbeckmann S."/>
            <person name="Bunk B."/>
            <person name="Jeske O."/>
            <person name="Meyerdierks A."/>
            <person name="Storesund J.E."/>
            <person name="Kallscheuer N."/>
            <person name="Luecker S."/>
            <person name="Lage O.M."/>
            <person name="Pohl T."/>
            <person name="Merkel B.J."/>
            <person name="Hornburger P."/>
            <person name="Mueller R.-W."/>
            <person name="Bruemmer F."/>
            <person name="Labrenz M."/>
            <person name="Spormann A.M."/>
            <person name="Op den Camp H."/>
            <person name="Overmann J."/>
            <person name="Amann R."/>
            <person name="Jetten M.S.M."/>
            <person name="Mascher T."/>
            <person name="Medema M.H."/>
            <person name="Devos D.P."/>
            <person name="Kaster A.-K."/>
            <person name="Ovreas L."/>
            <person name="Rohde M."/>
            <person name="Galperin M.Y."/>
            <person name="Jogler C."/>
        </authorList>
    </citation>
    <scope>NUCLEOTIDE SEQUENCE [LARGE SCALE GENOMIC DNA]</scope>
    <source>
        <strain evidence="10 11">EC9</strain>
    </source>
</reference>
<feature type="domain" description="PhoU" evidence="9">
    <location>
        <begin position="27"/>
        <end position="113"/>
    </location>
</feature>
<evidence type="ECO:0000256" key="8">
    <source>
        <dbReference type="PIRNR" id="PIRNR003107"/>
    </source>
</evidence>
<dbReference type="Gene3D" id="1.20.58.220">
    <property type="entry name" value="Phosphate transport system protein phou homolog 2, domain 2"/>
    <property type="match status" value="1"/>
</dbReference>
<organism evidence="10 11">
    <name type="scientific">Rosistilla ulvae</name>
    <dbReference type="NCBI Taxonomy" id="1930277"/>
    <lineage>
        <taxon>Bacteria</taxon>
        <taxon>Pseudomonadati</taxon>
        <taxon>Planctomycetota</taxon>
        <taxon>Planctomycetia</taxon>
        <taxon>Pirellulales</taxon>
        <taxon>Pirellulaceae</taxon>
        <taxon>Rosistilla</taxon>
    </lineage>
</organism>
<feature type="domain" description="PhoU" evidence="9">
    <location>
        <begin position="131"/>
        <end position="214"/>
    </location>
</feature>
<dbReference type="GO" id="GO:0006817">
    <property type="term" value="P:phosphate ion transport"/>
    <property type="evidence" value="ECO:0007669"/>
    <property type="project" value="UniProtKB-KW"/>
</dbReference>
<dbReference type="Pfam" id="PF01895">
    <property type="entry name" value="PhoU"/>
    <property type="match status" value="2"/>
</dbReference>